<proteinExistence type="predicted"/>
<dbReference type="EnsemblMetazoa" id="CJA33057.1">
    <property type="protein sequence ID" value="CJA33057.1"/>
    <property type="gene ID" value="WBGene00208904"/>
</dbReference>
<evidence type="ECO:0000313" key="2">
    <source>
        <dbReference type="Proteomes" id="UP000005237"/>
    </source>
</evidence>
<reference evidence="1" key="2">
    <citation type="submission" date="2022-06" db="UniProtKB">
        <authorList>
            <consortium name="EnsemblMetazoa"/>
        </authorList>
    </citation>
    <scope>IDENTIFICATION</scope>
    <source>
        <strain evidence="1">DF5081</strain>
    </source>
</reference>
<organism evidence="1 2">
    <name type="scientific">Caenorhabditis japonica</name>
    <dbReference type="NCBI Taxonomy" id="281687"/>
    <lineage>
        <taxon>Eukaryota</taxon>
        <taxon>Metazoa</taxon>
        <taxon>Ecdysozoa</taxon>
        <taxon>Nematoda</taxon>
        <taxon>Chromadorea</taxon>
        <taxon>Rhabditida</taxon>
        <taxon>Rhabditina</taxon>
        <taxon>Rhabditomorpha</taxon>
        <taxon>Rhabditoidea</taxon>
        <taxon>Rhabditidae</taxon>
        <taxon>Peloderinae</taxon>
        <taxon>Caenorhabditis</taxon>
    </lineage>
</organism>
<name>A0A8R1IHL2_CAEJA</name>
<evidence type="ECO:0000313" key="1">
    <source>
        <dbReference type="EnsemblMetazoa" id="CJA33057.1"/>
    </source>
</evidence>
<keyword evidence="2" id="KW-1185">Reference proteome</keyword>
<accession>A0A8R1IHL2</accession>
<dbReference type="Proteomes" id="UP000005237">
    <property type="component" value="Unassembled WGS sequence"/>
</dbReference>
<dbReference type="AlphaFoldDB" id="A0A8R1IHL2"/>
<sequence length="83" mass="9959">MSHRIGFFHGDEVACPVTDSFRIHSDMKQRKRKEDIFEKCRDLFIFFILAWYHQFLIRFDTVSIRFDSSSLFQFCSKVGAKED</sequence>
<protein>
    <submittedName>
        <fullName evidence="1">Uncharacterized protein</fullName>
    </submittedName>
</protein>
<reference evidence="2" key="1">
    <citation type="submission" date="2010-08" db="EMBL/GenBank/DDBJ databases">
        <authorList>
            <consortium name="Caenorhabditis japonica Sequencing Consortium"/>
            <person name="Wilson R.K."/>
        </authorList>
    </citation>
    <scope>NUCLEOTIDE SEQUENCE [LARGE SCALE GENOMIC DNA]</scope>
    <source>
        <strain evidence="2">DF5081</strain>
    </source>
</reference>